<keyword evidence="1" id="KW-1133">Transmembrane helix</keyword>
<keyword evidence="1" id="KW-0812">Transmembrane</keyword>
<accession>A0A8R7P6J0</accession>
<proteinExistence type="predicted"/>
<feature type="transmembrane region" description="Helical" evidence="1">
    <location>
        <begin position="12"/>
        <end position="33"/>
    </location>
</feature>
<name>A0A8R7P6J0_TRIUA</name>
<sequence length="38" mass="4208">MSSSTQFVTVSWLINATFLMCIVYISLVICTCLNHGNP</sequence>
<dbReference type="EnsemblPlants" id="TuG1812G0100003781.01.T01">
    <property type="protein sequence ID" value="TuG1812G0100003781.01.T01.cds257025"/>
    <property type="gene ID" value="TuG1812G0100003781.01"/>
</dbReference>
<evidence type="ECO:0000313" key="2">
    <source>
        <dbReference type="EnsemblPlants" id="TuG1812G0100003781.01.T01.cds257025"/>
    </source>
</evidence>
<dbReference type="Proteomes" id="UP000015106">
    <property type="component" value="Chromosome 1"/>
</dbReference>
<organism evidence="2 3">
    <name type="scientific">Triticum urartu</name>
    <name type="common">Red wild einkorn</name>
    <name type="synonym">Crithodium urartu</name>
    <dbReference type="NCBI Taxonomy" id="4572"/>
    <lineage>
        <taxon>Eukaryota</taxon>
        <taxon>Viridiplantae</taxon>
        <taxon>Streptophyta</taxon>
        <taxon>Embryophyta</taxon>
        <taxon>Tracheophyta</taxon>
        <taxon>Spermatophyta</taxon>
        <taxon>Magnoliopsida</taxon>
        <taxon>Liliopsida</taxon>
        <taxon>Poales</taxon>
        <taxon>Poaceae</taxon>
        <taxon>BOP clade</taxon>
        <taxon>Pooideae</taxon>
        <taxon>Triticodae</taxon>
        <taxon>Triticeae</taxon>
        <taxon>Triticinae</taxon>
        <taxon>Triticum</taxon>
    </lineage>
</organism>
<protein>
    <submittedName>
        <fullName evidence="2">Uncharacterized protein</fullName>
    </submittedName>
</protein>
<dbReference type="AlphaFoldDB" id="A0A8R7P6J0"/>
<reference evidence="2" key="2">
    <citation type="submission" date="2018-03" db="EMBL/GenBank/DDBJ databases">
        <title>The Triticum urartu genome reveals the dynamic nature of wheat genome evolution.</title>
        <authorList>
            <person name="Ling H."/>
            <person name="Ma B."/>
            <person name="Shi X."/>
            <person name="Liu H."/>
            <person name="Dong L."/>
            <person name="Sun H."/>
            <person name="Cao Y."/>
            <person name="Gao Q."/>
            <person name="Zheng S."/>
            <person name="Li Y."/>
            <person name="Yu Y."/>
            <person name="Du H."/>
            <person name="Qi M."/>
            <person name="Li Y."/>
            <person name="Yu H."/>
            <person name="Cui Y."/>
            <person name="Wang N."/>
            <person name="Chen C."/>
            <person name="Wu H."/>
            <person name="Zhao Y."/>
            <person name="Zhang J."/>
            <person name="Li Y."/>
            <person name="Zhou W."/>
            <person name="Zhang B."/>
            <person name="Hu W."/>
            <person name="Eijk M."/>
            <person name="Tang J."/>
            <person name="Witsenboer H."/>
            <person name="Zhao S."/>
            <person name="Li Z."/>
            <person name="Zhang A."/>
            <person name="Wang D."/>
            <person name="Liang C."/>
        </authorList>
    </citation>
    <scope>NUCLEOTIDE SEQUENCE [LARGE SCALE GENOMIC DNA]</scope>
    <source>
        <strain evidence="2">cv. G1812</strain>
    </source>
</reference>
<reference evidence="2" key="3">
    <citation type="submission" date="2022-06" db="UniProtKB">
        <authorList>
            <consortium name="EnsemblPlants"/>
        </authorList>
    </citation>
    <scope>IDENTIFICATION</scope>
</reference>
<dbReference type="Gramene" id="TuG1812G0100003781.01.T01">
    <property type="protein sequence ID" value="TuG1812G0100003781.01.T01.cds257025"/>
    <property type="gene ID" value="TuG1812G0100003781.01"/>
</dbReference>
<keyword evidence="1" id="KW-0472">Membrane</keyword>
<keyword evidence="3" id="KW-1185">Reference proteome</keyword>
<evidence type="ECO:0000313" key="3">
    <source>
        <dbReference type="Proteomes" id="UP000015106"/>
    </source>
</evidence>
<evidence type="ECO:0000256" key="1">
    <source>
        <dbReference type="SAM" id="Phobius"/>
    </source>
</evidence>
<reference evidence="3" key="1">
    <citation type="journal article" date="2013" name="Nature">
        <title>Draft genome of the wheat A-genome progenitor Triticum urartu.</title>
        <authorList>
            <person name="Ling H.Q."/>
            <person name="Zhao S."/>
            <person name="Liu D."/>
            <person name="Wang J."/>
            <person name="Sun H."/>
            <person name="Zhang C."/>
            <person name="Fan H."/>
            <person name="Li D."/>
            <person name="Dong L."/>
            <person name="Tao Y."/>
            <person name="Gao C."/>
            <person name="Wu H."/>
            <person name="Li Y."/>
            <person name="Cui Y."/>
            <person name="Guo X."/>
            <person name="Zheng S."/>
            <person name="Wang B."/>
            <person name="Yu K."/>
            <person name="Liang Q."/>
            <person name="Yang W."/>
            <person name="Lou X."/>
            <person name="Chen J."/>
            <person name="Feng M."/>
            <person name="Jian J."/>
            <person name="Zhang X."/>
            <person name="Luo G."/>
            <person name="Jiang Y."/>
            <person name="Liu J."/>
            <person name="Wang Z."/>
            <person name="Sha Y."/>
            <person name="Zhang B."/>
            <person name="Wu H."/>
            <person name="Tang D."/>
            <person name="Shen Q."/>
            <person name="Xue P."/>
            <person name="Zou S."/>
            <person name="Wang X."/>
            <person name="Liu X."/>
            <person name="Wang F."/>
            <person name="Yang Y."/>
            <person name="An X."/>
            <person name="Dong Z."/>
            <person name="Zhang K."/>
            <person name="Zhang X."/>
            <person name="Luo M.C."/>
            <person name="Dvorak J."/>
            <person name="Tong Y."/>
            <person name="Wang J."/>
            <person name="Yang H."/>
            <person name="Li Z."/>
            <person name="Wang D."/>
            <person name="Zhang A."/>
            <person name="Wang J."/>
        </authorList>
    </citation>
    <scope>NUCLEOTIDE SEQUENCE</scope>
    <source>
        <strain evidence="3">cv. G1812</strain>
    </source>
</reference>